<protein>
    <recommendedName>
        <fullName evidence="4">RING-type E3 ubiquitin transferase</fullName>
        <ecNumber evidence="4">2.3.2.27</ecNumber>
    </recommendedName>
</protein>
<evidence type="ECO:0000256" key="2">
    <source>
        <dbReference type="ARBA" id="ARBA00004496"/>
    </source>
</evidence>
<dbReference type="GO" id="GO:0061630">
    <property type="term" value="F:ubiquitin protein ligase activity"/>
    <property type="evidence" value="ECO:0007669"/>
    <property type="project" value="UniProtKB-EC"/>
</dbReference>
<organism evidence="16 17">
    <name type="scientific">Chytriomyces confervae</name>
    <dbReference type="NCBI Taxonomy" id="246404"/>
    <lineage>
        <taxon>Eukaryota</taxon>
        <taxon>Fungi</taxon>
        <taxon>Fungi incertae sedis</taxon>
        <taxon>Chytridiomycota</taxon>
        <taxon>Chytridiomycota incertae sedis</taxon>
        <taxon>Chytridiomycetes</taxon>
        <taxon>Chytridiales</taxon>
        <taxon>Chytriomycetaceae</taxon>
        <taxon>Chytriomyces</taxon>
    </lineage>
</organism>
<accession>A0A507FIU7</accession>
<keyword evidence="7" id="KW-0677">Repeat</keyword>
<keyword evidence="11" id="KW-0539">Nucleus</keyword>
<evidence type="ECO:0000256" key="11">
    <source>
        <dbReference type="ARBA" id="ARBA00023242"/>
    </source>
</evidence>
<dbReference type="InterPro" id="IPR037381">
    <property type="entry name" value="RFWD3"/>
</dbReference>
<dbReference type="PANTHER" id="PTHR16047">
    <property type="entry name" value="RFWD3 PROTEIN"/>
    <property type="match status" value="1"/>
</dbReference>
<evidence type="ECO:0000256" key="6">
    <source>
        <dbReference type="ARBA" id="ARBA00022679"/>
    </source>
</evidence>
<evidence type="ECO:0000256" key="7">
    <source>
        <dbReference type="ARBA" id="ARBA00022737"/>
    </source>
</evidence>
<evidence type="ECO:0000256" key="3">
    <source>
        <dbReference type="ARBA" id="ARBA00004906"/>
    </source>
</evidence>
<comment type="subcellular location">
    <subcellularLocation>
        <location evidence="2">Cytoplasm</location>
    </subcellularLocation>
    <subcellularLocation>
        <location evidence="12">Nucleus</location>
        <location evidence="12">Nuclear body</location>
    </subcellularLocation>
</comment>
<reference evidence="16 17" key="1">
    <citation type="journal article" date="2019" name="Sci. Rep.">
        <title>Comparative genomics of chytrid fungi reveal insights into the obligate biotrophic and pathogenic lifestyle of Synchytrium endobioticum.</title>
        <authorList>
            <person name="van de Vossenberg B.T.L.H."/>
            <person name="Warris S."/>
            <person name="Nguyen H.D.T."/>
            <person name="van Gent-Pelzer M.P.E."/>
            <person name="Joly D.L."/>
            <person name="van de Geest H.C."/>
            <person name="Bonants P.J.M."/>
            <person name="Smith D.S."/>
            <person name="Levesque C.A."/>
            <person name="van der Lee T.A.J."/>
        </authorList>
    </citation>
    <scope>NUCLEOTIDE SEQUENCE [LARGE SCALE GENOMIC DNA]</scope>
    <source>
        <strain evidence="16 17">CBS 675.73</strain>
    </source>
</reference>
<evidence type="ECO:0000256" key="4">
    <source>
        <dbReference type="ARBA" id="ARBA00012483"/>
    </source>
</evidence>
<evidence type="ECO:0000256" key="10">
    <source>
        <dbReference type="ARBA" id="ARBA00023204"/>
    </source>
</evidence>
<dbReference type="STRING" id="246404.A0A507FIU7"/>
<keyword evidence="13" id="KW-0175">Coiled coil</keyword>
<dbReference type="GO" id="GO:0005737">
    <property type="term" value="C:cytoplasm"/>
    <property type="evidence" value="ECO:0007669"/>
    <property type="project" value="UniProtKB-SubCell"/>
</dbReference>
<feature type="compositionally biased region" description="Basic and acidic residues" evidence="14">
    <location>
        <begin position="27"/>
        <end position="37"/>
    </location>
</feature>
<gene>
    <name evidence="16" type="ORF">CcCBS67573_g02596</name>
</gene>
<comment type="catalytic activity">
    <reaction evidence="1">
        <text>S-ubiquitinyl-[E2 ubiquitin-conjugating enzyme]-L-cysteine + [acceptor protein]-L-lysine = [E2 ubiquitin-conjugating enzyme]-L-cysteine + N(6)-ubiquitinyl-[acceptor protein]-L-lysine.</text>
        <dbReference type="EC" id="2.3.2.27"/>
    </reaction>
</comment>
<sequence length="584" mass="64208">MLADAALEIRTEINEDAPDTDQEIEQDEVRVEPAHDETNEEVGEEEDEDVFQDAKAKEKKRRRTSDNENSTVNHQNEEVTNEYALRNGAQLVHIGFALSNVATYFELCKRVTLLCPVVRQRAKPSDIRFIFAVNFTAVDNTDMEKALEARDEAVSKYTALEKQYSELQRKLTVLERELSFFKPQKLAGFPLKCIRSVPLAAHDKSMRVGAASWFHSSMLYVAHSAVSATAGDSVEFGVTSVDLNARQDRSFRSLHCAAIRDIKVQSRNGSHDKILSTGLDKTLRLKSFESDASQITINLPTGGWSCTFDSHRDEIVYCGLSNTAAISMYDLRNPSQILATLSHPEMGGMGKGVHSLAHVESKNALVGANLGTAFFLEQRGAVGEGASRCLSTVSQEKLECVSIPKGGNVCISATYNESTNNFLTTWRAQDKLNHVIGSFLMSRPTVNNANPDLEASAILETKTESLNQDPNHESSSPRTMFKHIAEYQAKPNMNMTRTRAFSRPVTNTSNGGESVCVYATGSDLDACAYLHFERDGVVKELQKLPGVEKGAKVMDIVPVGGGRSGANSFGAVCVLTDSIVHVWQ</sequence>
<comment type="pathway">
    <text evidence="3">Protein modification; protein ubiquitination.</text>
</comment>
<keyword evidence="10" id="KW-0234">DNA repair</keyword>
<evidence type="ECO:0000256" key="5">
    <source>
        <dbReference type="ARBA" id="ARBA00022490"/>
    </source>
</evidence>
<evidence type="ECO:0000256" key="12">
    <source>
        <dbReference type="ARBA" id="ARBA00034306"/>
    </source>
</evidence>
<dbReference type="Pfam" id="PF23419">
    <property type="entry name" value="WD40_RFWD3"/>
    <property type="match status" value="1"/>
</dbReference>
<dbReference type="EC" id="2.3.2.27" evidence="4"/>
<feature type="compositionally biased region" description="Acidic residues" evidence="14">
    <location>
        <begin position="14"/>
        <end position="26"/>
    </location>
</feature>
<dbReference type="PANTHER" id="PTHR16047:SF7">
    <property type="entry name" value="E3 UBIQUITIN-PROTEIN LIGASE RFWD3"/>
    <property type="match status" value="1"/>
</dbReference>
<comment type="caution">
    <text evidence="16">The sequence shown here is derived from an EMBL/GenBank/DDBJ whole genome shotgun (WGS) entry which is preliminary data.</text>
</comment>
<dbReference type="AlphaFoldDB" id="A0A507FIU7"/>
<keyword evidence="6" id="KW-0808">Transferase</keyword>
<dbReference type="InterPro" id="IPR015943">
    <property type="entry name" value="WD40/YVTN_repeat-like_dom_sf"/>
</dbReference>
<name>A0A507FIU7_9FUNG</name>
<dbReference type="SUPFAM" id="SSF50978">
    <property type="entry name" value="WD40 repeat-like"/>
    <property type="match status" value="1"/>
</dbReference>
<evidence type="ECO:0000313" key="16">
    <source>
        <dbReference type="EMBL" id="TPX76142.1"/>
    </source>
</evidence>
<dbReference type="InterPro" id="IPR036322">
    <property type="entry name" value="WD40_repeat_dom_sf"/>
</dbReference>
<evidence type="ECO:0000256" key="14">
    <source>
        <dbReference type="SAM" id="MobiDB-lite"/>
    </source>
</evidence>
<dbReference type="OrthoDB" id="8062037at2759"/>
<feature type="region of interest" description="Disordered" evidence="14">
    <location>
        <begin position="1"/>
        <end position="79"/>
    </location>
</feature>
<keyword evidence="9" id="KW-0833">Ubl conjugation pathway</keyword>
<dbReference type="Proteomes" id="UP000320333">
    <property type="component" value="Unassembled WGS sequence"/>
</dbReference>
<evidence type="ECO:0000313" key="17">
    <source>
        <dbReference type="Proteomes" id="UP000320333"/>
    </source>
</evidence>
<keyword evidence="5" id="KW-0963">Cytoplasm</keyword>
<keyword evidence="8" id="KW-0227">DNA damage</keyword>
<feature type="coiled-coil region" evidence="13">
    <location>
        <begin position="143"/>
        <end position="177"/>
    </location>
</feature>
<dbReference type="Gene3D" id="2.130.10.10">
    <property type="entry name" value="YVTN repeat-like/Quinoprotein amine dehydrogenase"/>
    <property type="match status" value="1"/>
</dbReference>
<evidence type="ECO:0000256" key="1">
    <source>
        <dbReference type="ARBA" id="ARBA00000900"/>
    </source>
</evidence>
<proteinExistence type="predicted"/>
<dbReference type="EMBL" id="QEAP01000056">
    <property type="protein sequence ID" value="TPX76142.1"/>
    <property type="molecule type" value="Genomic_DNA"/>
</dbReference>
<evidence type="ECO:0000256" key="8">
    <source>
        <dbReference type="ARBA" id="ARBA00022763"/>
    </source>
</evidence>
<dbReference type="GO" id="GO:0016604">
    <property type="term" value="C:nuclear body"/>
    <property type="evidence" value="ECO:0007669"/>
    <property type="project" value="UniProtKB-SubCell"/>
</dbReference>
<dbReference type="GO" id="GO:0016567">
    <property type="term" value="P:protein ubiquitination"/>
    <property type="evidence" value="ECO:0007669"/>
    <property type="project" value="InterPro"/>
</dbReference>
<dbReference type="GO" id="GO:0036297">
    <property type="term" value="P:interstrand cross-link repair"/>
    <property type="evidence" value="ECO:0007669"/>
    <property type="project" value="InterPro"/>
</dbReference>
<dbReference type="InterPro" id="IPR056527">
    <property type="entry name" value="WD40_RFWD3"/>
</dbReference>
<evidence type="ECO:0000256" key="13">
    <source>
        <dbReference type="SAM" id="Coils"/>
    </source>
</evidence>
<feature type="compositionally biased region" description="Acidic residues" evidence="14">
    <location>
        <begin position="38"/>
        <end position="51"/>
    </location>
</feature>
<feature type="domain" description="E3 ubiquitin-protein ligase RFWD3-like WD40" evidence="15">
    <location>
        <begin position="235"/>
        <end position="460"/>
    </location>
</feature>
<keyword evidence="17" id="KW-1185">Reference proteome</keyword>
<evidence type="ECO:0000256" key="9">
    <source>
        <dbReference type="ARBA" id="ARBA00022786"/>
    </source>
</evidence>
<evidence type="ECO:0000259" key="15">
    <source>
        <dbReference type="Pfam" id="PF23419"/>
    </source>
</evidence>